<sequence length="119" mass="14372">MSEKESHTFDDLIQQINQTARDIQRERGTLFEKLVLSYLRNEPAYQRLYKNVWTFFVLDFRILKMLIIGLVANSFAYEYNMGRRFFQKSSTIQLRIGKKDIHLDVFFCLLRESYWAKLC</sequence>
<feature type="transmembrane region" description="Helical" evidence="1">
    <location>
        <begin position="52"/>
        <end position="77"/>
    </location>
</feature>
<evidence type="ECO:0000313" key="3">
    <source>
        <dbReference type="Proteomes" id="UP000095464"/>
    </source>
</evidence>
<dbReference type="Proteomes" id="UP000095464">
    <property type="component" value="Unassembled WGS sequence"/>
</dbReference>
<evidence type="ECO:0000256" key="1">
    <source>
        <dbReference type="SAM" id="Phobius"/>
    </source>
</evidence>
<evidence type="ECO:0000313" key="2">
    <source>
        <dbReference type="EMBL" id="OEK53033.1"/>
    </source>
</evidence>
<accession>A0AAP7ICK0</accession>
<reference evidence="3" key="1">
    <citation type="submission" date="2015-11" db="EMBL/GenBank/DDBJ databases">
        <title>Genomic diversity of Staphylococcus saprophyticus strains from urinary tract infections, animal surfaces, and fermented foods.</title>
        <authorList>
            <person name="Wolfe B.E."/>
        </authorList>
    </citation>
    <scope>NUCLEOTIDE SEQUENCE [LARGE SCALE GENOMIC DNA]</scope>
    <source>
        <strain evidence="3">738_7</strain>
    </source>
</reference>
<gene>
    <name evidence="2" type="ORF">ASS94_10810</name>
</gene>
<comment type="caution">
    <text evidence="2">The sequence shown here is derived from an EMBL/GenBank/DDBJ whole genome shotgun (WGS) entry which is preliminary data.</text>
</comment>
<keyword evidence="1" id="KW-0812">Transmembrane</keyword>
<name>A0AAP7ICK0_9STAP</name>
<dbReference type="AlphaFoldDB" id="A0AAP7ICK0"/>
<keyword evidence="1" id="KW-0472">Membrane</keyword>
<keyword evidence="1" id="KW-1133">Transmembrane helix</keyword>
<organism evidence="2 3">
    <name type="scientific">Staphylococcus equorum</name>
    <dbReference type="NCBI Taxonomy" id="246432"/>
    <lineage>
        <taxon>Bacteria</taxon>
        <taxon>Bacillati</taxon>
        <taxon>Bacillota</taxon>
        <taxon>Bacilli</taxon>
        <taxon>Bacillales</taxon>
        <taxon>Staphylococcaceae</taxon>
        <taxon>Staphylococcus</taxon>
    </lineage>
</organism>
<protein>
    <submittedName>
        <fullName evidence="2">Uncharacterized protein</fullName>
    </submittedName>
</protein>
<proteinExistence type="predicted"/>
<dbReference type="EMBL" id="LNPX01000046">
    <property type="protein sequence ID" value="OEK53033.1"/>
    <property type="molecule type" value="Genomic_DNA"/>
</dbReference>
<dbReference type="RefSeq" id="WP_069854577.1">
    <property type="nucleotide sequence ID" value="NZ_JARGCI010000002.1"/>
</dbReference>